<organism evidence="1 2">
    <name type="scientific">Arabis alpina</name>
    <name type="common">Alpine rock-cress</name>
    <dbReference type="NCBI Taxonomy" id="50452"/>
    <lineage>
        <taxon>Eukaryota</taxon>
        <taxon>Viridiplantae</taxon>
        <taxon>Streptophyta</taxon>
        <taxon>Embryophyta</taxon>
        <taxon>Tracheophyta</taxon>
        <taxon>Spermatophyta</taxon>
        <taxon>Magnoliopsida</taxon>
        <taxon>eudicotyledons</taxon>
        <taxon>Gunneridae</taxon>
        <taxon>Pentapetalae</taxon>
        <taxon>rosids</taxon>
        <taxon>malvids</taxon>
        <taxon>Brassicales</taxon>
        <taxon>Brassicaceae</taxon>
        <taxon>Arabideae</taxon>
        <taxon>Arabis</taxon>
    </lineage>
</organism>
<dbReference type="Proteomes" id="UP000029120">
    <property type="component" value="Unassembled WGS sequence"/>
</dbReference>
<gene>
    <name evidence="1" type="ORF">AALP_AAs56467U000100</name>
</gene>
<protein>
    <submittedName>
        <fullName evidence="1">Uncharacterized protein</fullName>
    </submittedName>
</protein>
<accession>A0A087FXS5</accession>
<dbReference type="AlphaFoldDB" id="A0A087FXS5"/>
<sequence length="61" mass="7034">MQGHLILVDVGETTNIVAVQRTIHKVRSGVTDLRRVSAILRKRERERRETEIENLIQNLDG</sequence>
<reference evidence="2" key="1">
    <citation type="journal article" date="2015" name="Nat. Plants">
        <title>Genome expansion of Arabis alpina linked with retrotransposition and reduced symmetric DNA methylation.</title>
        <authorList>
            <person name="Willing E.M."/>
            <person name="Rawat V."/>
            <person name="Mandakova T."/>
            <person name="Maumus F."/>
            <person name="James G.V."/>
            <person name="Nordstroem K.J."/>
            <person name="Becker C."/>
            <person name="Warthmann N."/>
            <person name="Chica C."/>
            <person name="Szarzynska B."/>
            <person name="Zytnicki M."/>
            <person name="Albani M.C."/>
            <person name="Kiefer C."/>
            <person name="Bergonzi S."/>
            <person name="Castaings L."/>
            <person name="Mateos J.L."/>
            <person name="Berns M.C."/>
            <person name="Bujdoso N."/>
            <person name="Piofczyk T."/>
            <person name="de Lorenzo L."/>
            <person name="Barrero-Sicilia C."/>
            <person name="Mateos I."/>
            <person name="Piednoel M."/>
            <person name="Hagmann J."/>
            <person name="Chen-Min-Tao R."/>
            <person name="Iglesias-Fernandez R."/>
            <person name="Schuster S.C."/>
            <person name="Alonso-Blanco C."/>
            <person name="Roudier F."/>
            <person name="Carbonero P."/>
            <person name="Paz-Ares J."/>
            <person name="Davis S.J."/>
            <person name="Pecinka A."/>
            <person name="Quesneville H."/>
            <person name="Colot V."/>
            <person name="Lysak M.A."/>
            <person name="Weigel D."/>
            <person name="Coupland G."/>
            <person name="Schneeberger K."/>
        </authorList>
    </citation>
    <scope>NUCLEOTIDE SEQUENCE [LARGE SCALE GENOMIC DNA]</scope>
    <source>
        <strain evidence="2">cv. Pajares</strain>
    </source>
</reference>
<evidence type="ECO:0000313" key="2">
    <source>
        <dbReference type="Proteomes" id="UP000029120"/>
    </source>
</evidence>
<dbReference type="Gramene" id="KFK22427">
    <property type="protein sequence ID" value="KFK22427"/>
    <property type="gene ID" value="AALP_AAs56467U000100"/>
</dbReference>
<dbReference type="EMBL" id="KL989371">
    <property type="protein sequence ID" value="KFK22427.1"/>
    <property type="molecule type" value="Genomic_DNA"/>
</dbReference>
<keyword evidence="2" id="KW-1185">Reference proteome</keyword>
<name>A0A087FXS5_ARAAL</name>
<proteinExistence type="predicted"/>
<evidence type="ECO:0000313" key="1">
    <source>
        <dbReference type="EMBL" id="KFK22427.1"/>
    </source>
</evidence>